<keyword evidence="9" id="KW-0819">tRNA processing</keyword>
<keyword evidence="11" id="KW-0547">Nucleotide-binding</keyword>
<dbReference type="SMART" id="SM00320">
    <property type="entry name" value="WD40"/>
    <property type="match status" value="3"/>
</dbReference>
<dbReference type="SUPFAM" id="SSF50978">
    <property type="entry name" value="WD40 repeat-like"/>
    <property type="match status" value="1"/>
</dbReference>
<evidence type="ECO:0000256" key="2">
    <source>
        <dbReference type="ARBA" id="ARBA00004419"/>
    </source>
</evidence>
<evidence type="ECO:0000313" key="25">
    <source>
        <dbReference type="EMBL" id="VDP09008.1"/>
    </source>
</evidence>
<keyword evidence="13" id="KW-0378">Hydrolase</keyword>
<evidence type="ECO:0000256" key="15">
    <source>
        <dbReference type="ARBA" id="ARBA00023242"/>
    </source>
</evidence>
<dbReference type="InterPro" id="IPR011009">
    <property type="entry name" value="Kinase-like_dom_sf"/>
</dbReference>
<evidence type="ECO:0000256" key="23">
    <source>
        <dbReference type="PROSITE-ProRule" id="PRU00221"/>
    </source>
</evidence>
<feature type="repeat" description="WD" evidence="23">
    <location>
        <begin position="89"/>
        <end position="128"/>
    </location>
</feature>
<feature type="domain" description="Protein kinase" evidence="24">
    <location>
        <begin position="189"/>
        <end position="411"/>
    </location>
</feature>
<dbReference type="PROSITE" id="PS50294">
    <property type="entry name" value="WD_REPEATS_REGION"/>
    <property type="match status" value="1"/>
</dbReference>
<dbReference type="GO" id="GO:0005776">
    <property type="term" value="C:autophagosome"/>
    <property type="evidence" value="ECO:0007669"/>
    <property type="project" value="UniProtKB-SubCell"/>
</dbReference>
<comment type="catalytic activity">
    <reaction evidence="17">
        <text>L-seryl-[protein] + ATP = O-phospho-L-seryl-[protein] + ADP + H(+)</text>
        <dbReference type="Rhea" id="RHEA:17989"/>
        <dbReference type="Rhea" id="RHEA-COMP:9863"/>
        <dbReference type="Rhea" id="RHEA-COMP:11604"/>
        <dbReference type="ChEBI" id="CHEBI:15378"/>
        <dbReference type="ChEBI" id="CHEBI:29999"/>
        <dbReference type="ChEBI" id="CHEBI:30616"/>
        <dbReference type="ChEBI" id="CHEBI:83421"/>
        <dbReference type="ChEBI" id="CHEBI:456216"/>
        <dbReference type="EC" id="2.7.11.1"/>
    </reaction>
</comment>
<dbReference type="InterPro" id="IPR036322">
    <property type="entry name" value="WD40_repeat_dom_sf"/>
</dbReference>
<dbReference type="Gene3D" id="3.30.200.20">
    <property type="entry name" value="Phosphorylase Kinase, domain 1"/>
    <property type="match status" value="1"/>
</dbReference>
<dbReference type="SUPFAM" id="SSF56112">
    <property type="entry name" value="Protein kinase-like (PK-like)"/>
    <property type="match status" value="1"/>
</dbReference>
<evidence type="ECO:0000256" key="16">
    <source>
        <dbReference type="ARBA" id="ARBA00047899"/>
    </source>
</evidence>
<dbReference type="Gene3D" id="1.10.510.10">
    <property type="entry name" value="Transferase(Phosphotransferase) domain 1"/>
    <property type="match status" value="1"/>
</dbReference>
<protein>
    <recommendedName>
        <fullName evidence="4">non-specific serine/threonine protein kinase</fullName>
        <ecNumber evidence="4">2.7.11.1</ecNumber>
    </recommendedName>
    <alternativeName>
        <fullName evidence="20">Nori-2</fullName>
    </alternativeName>
    <alternativeName>
        <fullName evidence="21">TP53-regulating kinase</fullName>
    </alternativeName>
    <alternativeName>
        <fullName evidence="22">p53-related protein kinase</fullName>
    </alternativeName>
</protein>
<name>A0A183IQY1_9BILA</name>
<dbReference type="GO" id="GO:0000408">
    <property type="term" value="C:EKC/KEOPS complex"/>
    <property type="evidence" value="ECO:0007669"/>
    <property type="project" value="TreeGrafter"/>
</dbReference>
<comment type="catalytic activity">
    <reaction evidence="16">
        <text>L-threonyl-[protein] + ATP = O-phospho-L-threonyl-[protein] + ADP + H(+)</text>
        <dbReference type="Rhea" id="RHEA:46608"/>
        <dbReference type="Rhea" id="RHEA-COMP:11060"/>
        <dbReference type="Rhea" id="RHEA-COMP:11605"/>
        <dbReference type="ChEBI" id="CHEBI:15378"/>
        <dbReference type="ChEBI" id="CHEBI:30013"/>
        <dbReference type="ChEBI" id="CHEBI:30616"/>
        <dbReference type="ChEBI" id="CHEBI:61977"/>
        <dbReference type="ChEBI" id="CHEBI:456216"/>
        <dbReference type="EC" id="2.7.11.1"/>
    </reaction>
</comment>
<evidence type="ECO:0000256" key="12">
    <source>
        <dbReference type="ARBA" id="ARBA00022777"/>
    </source>
</evidence>
<evidence type="ECO:0000256" key="18">
    <source>
        <dbReference type="ARBA" id="ARBA00056624"/>
    </source>
</evidence>
<dbReference type="Pfam" id="PF06293">
    <property type="entry name" value="Kdo"/>
    <property type="match status" value="1"/>
</dbReference>
<evidence type="ECO:0000256" key="3">
    <source>
        <dbReference type="ARBA" id="ARBA00010630"/>
    </source>
</evidence>
<evidence type="ECO:0000259" key="24">
    <source>
        <dbReference type="PROSITE" id="PS50011"/>
    </source>
</evidence>
<keyword evidence="14" id="KW-0067">ATP-binding</keyword>
<evidence type="ECO:0000256" key="10">
    <source>
        <dbReference type="ARBA" id="ARBA00022737"/>
    </source>
</evidence>
<dbReference type="InterPro" id="IPR015943">
    <property type="entry name" value="WD40/YVTN_repeat-like_dom_sf"/>
</dbReference>
<comment type="subunit">
    <text evidence="19">Component of the EKC/KEOPS complex composed of at least GON7, TP53RK, TPRKB, OSGEP and LAGE3; the whole complex dimerizes.</text>
</comment>
<dbReference type="GO" id="GO:0005829">
    <property type="term" value="C:cytosol"/>
    <property type="evidence" value="ECO:0007669"/>
    <property type="project" value="TreeGrafter"/>
</dbReference>
<evidence type="ECO:0000256" key="13">
    <source>
        <dbReference type="ARBA" id="ARBA00022801"/>
    </source>
</evidence>
<evidence type="ECO:0000256" key="6">
    <source>
        <dbReference type="ARBA" id="ARBA00022553"/>
    </source>
</evidence>
<comment type="similarity">
    <text evidence="3">Belongs to the protein kinase superfamily. BUD32 family.</text>
</comment>
<dbReference type="InterPro" id="IPR000719">
    <property type="entry name" value="Prot_kinase_dom"/>
</dbReference>
<dbReference type="PROSITE" id="PS00678">
    <property type="entry name" value="WD_REPEATS_1"/>
    <property type="match status" value="1"/>
</dbReference>
<evidence type="ECO:0000256" key="5">
    <source>
        <dbReference type="ARBA" id="ARBA00022527"/>
    </source>
</evidence>
<comment type="subcellular location">
    <subcellularLocation>
        <location evidence="2">Cytoplasmic vesicle</location>
        <location evidence="2">Autophagosome</location>
    </subcellularLocation>
    <subcellularLocation>
        <location evidence="1">Nucleus</location>
    </subcellularLocation>
</comment>
<evidence type="ECO:0000256" key="8">
    <source>
        <dbReference type="ARBA" id="ARBA00022679"/>
    </source>
</evidence>
<dbReference type="EC" id="2.7.11.1" evidence="4"/>
<dbReference type="GO" id="GO:0004674">
    <property type="term" value="F:protein serine/threonine kinase activity"/>
    <property type="evidence" value="ECO:0007669"/>
    <property type="project" value="UniProtKB-KW"/>
</dbReference>
<feature type="repeat" description="WD" evidence="23">
    <location>
        <begin position="63"/>
        <end position="87"/>
    </location>
</feature>
<keyword evidence="26" id="KW-1185">Reference proteome</keyword>
<dbReference type="InterPro" id="IPR019775">
    <property type="entry name" value="WD40_repeat_CS"/>
</dbReference>
<evidence type="ECO:0000256" key="21">
    <source>
        <dbReference type="ARBA" id="ARBA00080585"/>
    </source>
</evidence>
<dbReference type="InterPro" id="IPR001680">
    <property type="entry name" value="WD40_rpt"/>
</dbReference>
<reference evidence="27" key="1">
    <citation type="submission" date="2016-06" db="UniProtKB">
        <authorList>
            <consortium name="WormBaseParasite"/>
        </authorList>
    </citation>
    <scope>IDENTIFICATION</scope>
</reference>
<evidence type="ECO:0000256" key="22">
    <source>
        <dbReference type="ARBA" id="ARBA00081359"/>
    </source>
</evidence>
<evidence type="ECO:0000256" key="4">
    <source>
        <dbReference type="ARBA" id="ARBA00012513"/>
    </source>
</evidence>
<keyword evidence="15" id="KW-0539">Nucleus</keyword>
<dbReference type="PANTHER" id="PTHR12209">
    <property type="entry name" value="NON-SPECIFIC SERINE/THREONINE PROTEIN KINASE"/>
    <property type="match status" value="1"/>
</dbReference>
<evidence type="ECO:0000256" key="7">
    <source>
        <dbReference type="ARBA" id="ARBA00022574"/>
    </source>
</evidence>
<proteinExistence type="inferred from homology"/>
<dbReference type="WBParaSite" id="SBAD_0000626401-mRNA-1">
    <property type="protein sequence ID" value="SBAD_0000626401-mRNA-1"/>
    <property type="gene ID" value="SBAD_0000626401"/>
</dbReference>
<keyword evidence="7 23" id="KW-0853">WD repeat</keyword>
<evidence type="ECO:0000256" key="11">
    <source>
        <dbReference type="ARBA" id="ARBA00022741"/>
    </source>
</evidence>
<dbReference type="Pfam" id="PF00400">
    <property type="entry name" value="WD40"/>
    <property type="match status" value="1"/>
</dbReference>
<evidence type="ECO:0000256" key="1">
    <source>
        <dbReference type="ARBA" id="ARBA00004123"/>
    </source>
</evidence>
<organism evidence="27">
    <name type="scientific">Soboliphyme baturini</name>
    <dbReference type="NCBI Taxonomy" id="241478"/>
    <lineage>
        <taxon>Eukaryota</taxon>
        <taxon>Metazoa</taxon>
        <taxon>Ecdysozoa</taxon>
        <taxon>Nematoda</taxon>
        <taxon>Enoplea</taxon>
        <taxon>Dorylaimia</taxon>
        <taxon>Dioctophymatida</taxon>
        <taxon>Dioctophymatoidea</taxon>
        <taxon>Soboliphymatidae</taxon>
        <taxon>Soboliphyme</taxon>
    </lineage>
</organism>
<sequence>MTQFSVEEKSMFLKEIINMCDDQQLHFLTSVLNCSLKRRCLFDGDHYDPFATVPPSVVLKILSFLAPGSADNTIKVWDLRSCQCVMTVNNAHRNSVTCLHFDDSRIVSGSLDCTIKFWDVRTGRWLHTLDWMKHEGHTGVVRCLQADSWRIVSAADDKTLKAVVKSFLAESMEGEEADDWKGSEEFNYSEEIRLIEQGAESRVYEGVFLGREVIIKERFSKKYRHPSLDEQLNKERLRTEVRCLIRCWHIGVPVPPIYFVDSKRNRLILGRISNSVSVRQFLRSSLNVDSVELPVFKLVTGRIGQLIATMHQHHLVHGDLTTSNMLLRKPVDNADVVMIDFGLSYISQLPEDKAVDLHVLEKALLSSHPDSAALFDAILSSYKEVYRDGGEKVLAKLVEVRTRGRKRAMIG</sequence>
<dbReference type="PROSITE" id="PS50082">
    <property type="entry name" value="WD_REPEATS_2"/>
    <property type="match status" value="2"/>
</dbReference>
<dbReference type="InterPro" id="IPR008266">
    <property type="entry name" value="Tyr_kinase_AS"/>
</dbReference>
<dbReference type="PROSITE" id="PS00109">
    <property type="entry name" value="PROTEIN_KINASE_TYR"/>
    <property type="match status" value="1"/>
</dbReference>
<evidence type="ECO:0000256" key="19">
    <source>
        <dbReference type="ARBA" id="ARBA00062157"/>
    </source>
</evidence>
<keyword evidence="5" id="KW-0723">Serine/threonine-protein kinase</keyword>
<keyword evidence="12" id="KW-0418">Kinase</keyword>
<evidence type="ECO:0000256" key="14">
    <source>
        <dbReference type="ARBA" id="ARBA00022840"/>
    </source>
</evidence>
<dbReference type="AlphaFoldDB" id="A0A183IQY1"/>
<dbReference type="NCBIfam" id="TIGR03724">
    <property type="entry name" value="arch_bud32"/>
    <property type="match status" value="1"/>
</dbReference>
<keyword evidence="10" id="KW-0677">Repeat</keyword>
<dbReference type="GO" id="GO:0016787">
    <property type="term" value="F:hydrolase activity"/>
    <property type="evidence" value="ECO:0007669"/>
    <property type="project" value="UniProtKB-KW"/>
</dbReference>
<keyword evidence="8" id="KW-0808">Transferase</keyword>
<dbReference type="GO" id="GO:0008033">
    <property type="term" value="P:tRNA processing"/>
    <property type="evidence" value="ECO:0007669"/>
    <property type="project" value="UniProtKB-KW"/>
</dbReference>
<dbReference type="FunFam" id="1.10.510.10:FF:000323">
    <property type="entry name" value="TP53-regulating kinase, putative"/>
    <property type="match status" value="1"/>
</dbReference>
<evidence type="ECO:0000256" key="17">
    <source>
        <dbReference type="ARBA" id="ARBA00048679"/>
    </source>
</evidence>
<reference evidence="25 26" key="2">
    <citation type="submission" date="2018-11" db="EMBL/GenBank/DDBJ databases">
        <authorList>
            <consortium name="Pathogen Informatics"/>
        </authorList>
    </citation>
    <scope>NUCLEOTIDE SEQUENCE [LARGE SCALE GENOMIC DNA]</scope>
</reference>
<dbReference type="OrthoDB" id="19711at2759"/>
<dbReference type="PROSITE" id="PS50011">
    <property type="entry name" value="PROTEIN_KINASE_DOM"/>
    <property type="match status" value="1"/>
</dbReference>
<dbReference type="Gene3D" id="2.130.10.10">
    <property type="entry name" value="YVTN repeat-like/Quinoprotein amine dehydrogenase"/>
    <property type="match status" value="1"/>
</dbReference>
<dbReference type="PANTHER" id="PTHR12209:SF0">
    <property type="entry name" value="EKC_KEOPS COMPLEX SUBUNIT TP53RK"/>
    <property type="match status" value="1"/>
</dbReference>
<dbReference type="GO" id="GO:0005524">
    <property type="term" value="F:ATP binding"/>
    <property type="evidence" value="ECO:0007669"/>
    <property type="project" value="UniProtKB-KW"/>
</dbReference>
<evidence type="ECO:0000313" key="27">
    <source>
        <dbReference type="WBParaSite" id="SBAD_0000626401-mRNA-1"/>
    </source>
</evidence>
<dbReference type="Proteomes" id="UP000270296">
    <property type="component" value="Unassembled WGS sequence"/>
</dbReference>
<evidence type="ECO:0000256" key="20">
    <source>
        <dbReference type="ARBA" id="ARBA00079584"/>
    </source>
</evidence>
<comment type="function">
    <text evidence="18">Component of the EKC/KEOPS complex that is required for the formation of a threonylcarbamoyl group on adenosine at position 37 (t(6)A37) in tRNAs that read codons beginning with adenine. The complex is probably involved in the transfer of the threonylcarbamoyl moiety of threonylcarbamoyl-AMP (TC-AMP) to the N6 group of A37. TP53RK has ATPase activity in the context of the EKC/KEOPS complex and likely plays a supporting role to the catalytic subunit OSGEP. Atypical protein kinase that phosphorylates 'Ser-15' of p53/TP53 protein and may therefore participate in its activation.</text>
</comment>
<gene>
    <name evidence="25" type="ORF">SBAD_LOCUS6028</name>
</gene>
<evidence type="ECO:0000313" key="26">
    <source>
        <dbReference type="Proteomes" id="UP000270296"/>
    </source>
</evidence>
<keyword evidence="6" id="KW-0597">Phosphoprotein</keyword>
<accession>A0A183IQY1</accession>
<evidence type="ECO:0000256" key="9">
    <source>
        <dbReference type="ARBA" id="ARBA00022694"/>
    </source>
</evidence>
<dbReference type="GO" id="GO:0005634">
    <property type="term" value="C:nucleus"/>
    <property type="evidence" value="ECO:0007669"/>
    <property type="project" value="UniProtKB-SubCell"/>
</dbReference>
<dbReference type="EMBL" id="UZAM01009428">
    <property type="protein sequence ID" value="VDP09008.1"/>
    <property type="molecule type" value="Genomic_DNA"/>
</dbReference>
<dbReference type="FunFam" id="3.30.200.20:FF:000201">
    <property type="entry name" value="TP53-regulating kinase isoform X1"/>
    <property type="match status" value="1"/>
</dbReference>
<dbReference type="GO" id="GO:0070525">
    <property type="term" value="P:tRNA threonylcarbamoyladenosine metabolic process"/>
    <property type="evidence" value="ECO:0007669"/>
    <property type="project" value="TreeGrafter"/>
</dbReference>
<dbReference type="InterPro" id="IPR022495">
    <property type="entry name" value="Bud32"/>
</dbReference>